<accession>A0AAV4SZV5</accession>
<evidence type="ECO:0000313" key="1">
    <source>
        <dbReference type="EMBL" id="GIY38691.1"/>
    </source>
</evidence>
<keyword evidence="2" id="KW-1185">Reference proteome</keyword>
<protein>
    <submittedName>
        <fullName evidence="1">Uncharacterized protein</fullName>
    </submittedName>
</protein>
<dbReference type="AlphaFoldDB" id="A0AAV4SZV5"/>
<comment type="caution">
    <text evidence="1">The sequence shown here is derived from an EMBL/GenBank/DDBJ whole genome shotgun (WGS) entry which is preliminary data.</text>
</comment>
<dbReference type="Proteomes" id="UP001054837">
    <property type="component" value="Unassembled WGS sequence"/>
</dbReference>
<name>A0AAV4SZV5_9ARAC</name>
<reference evidence="1 2" key="1">
    <citation type="submission" date="2021-06" db="EMBL/GenBank/DDBJ databases">
        <title>Caerostris darwini draft genome.</title>
        <authorList>
            <person name="Kono N."/>
            <person name="Arakawa K."/>
        </authorList>
    </citation>
    <scope>NUCLEOTIDE SEQUENCE [LARGE SCALE GENOMIC DNA]</scope>
</reference>
<organism evidence="1 2">
    <name type="scientific">Caerostris darwini</name>
    <dbReference type="NCBI Taxonomy" id="1538125"/>
    <lineage>
        <taxon>Eukaryota</taxon>
        <taxon>Metazoa</taxon>
        <taxon>Ecdysozoa</taxon>
        <taxon>Arthropoda</taxon>
        <taxon>Chelicerata</taxon>
        <taxon>Arachnida</taxon>
        <taxon>Araneae</taxon>
        <taxon>Araneomorphae</taxon>
        <taxon>Entelegynae</taxon>
        <taxon>Araneoidea</taxon>
        <taxon>Araneidae</taxon>
        <taxon>Caerostris</taxon>
    </lineage>
</organism>
<evidence type="ECO:0000313" key="2">
    <source>
        <dbReference type="Proteomes" id="UP001054837"/>
    </source>
</evidence>
<dbReference type="EMBL" id="BPLQ01008660">
    <property type="protein sequence ID" value="GIY38691.1"/>
    <property type="molecule type" value="Genomic_DNA"/>
</dbReference>
<gene>
    <name evidence="1" type="ORF">CDAR_574781</name>
</gene>
<sequence>MEFKETLIMIYVSLVGLFPNDQNRFHQRISATSVIGTTPNIWPQYATPCQGDQSYLSFSVKMNPDESCPWRLYFANAYHELMSVGGPIFMGVGMWCLGVN</sequence>
<proteinExistence type="predicted"/>